<name>A0A938BLY1_9BACT</name>
<comment type="similarity">
    <text evidence="2">Belongs to the glycosyl hydrolase 3 family.</text>
</comment>
<evidence type="ECO:0000256" key="3">
    <source>
        <dbReference type="ARBA" id="ARBA00012663"/>
    </source>
</evidence>
<sequence>MPSIRQLAGRLICPVLPGVPASEAPRLVSDLESHGWGGYIVFRGRPDLPDLLTSLQSASPHPLLIAADIEWGAGQQIAGATFLPCLMAIGAARDEDLAYEAGRITAIEARAAGVNWAFAPVADVNVNPRNPIINIRSFGEDPESVARLAAAWVRGAQDHGLMATAKHFPGHGDTAVDSHSRLPTIAADRQRIDRVELAPFRACVEAGVGSIMTAHLAVPALDPSGLPATLSEPIMTGVLRRELGFGGLLVTDALIMGGITASWTEEDAVAAALNAGCDMLLMPRDAAAAHEAVQAAIESGKVPLARVEEAIARIDQALARLGLDTDRLPRGPAGVDYGANQAFARELAGKAVTLVRDPGVLPLGSQDFAVIIDDDGDLDYDHVLPRDLDRRGVGWGIVRAGMDQAERAAVLDRARGSRAVLVPIFSQIKAWKDRSDLPEELAEVVRQLSREFSKAVVVTFANPYLLQQFPDVAGYACAYGGLDDQQLAALAALFGEAGFPGSLPVTIEPATTTA</sequence>
<dbReference type="GO" id="GO:0009254">
    <property type="term" value="P:peptidoglycan turnover"/>
    <property type="evidence" value="ECO:0007669"/>
    <property type="project" value="TreeGrafter"/>
</dbReference>
<proteinExistence type="inferred from homology"/>
<dbReference type="PANTHER" id="PTHR30480:SF13">
    <property type="entry name" value="BETA-HEXOSAMINIDASE"/>
    <property type="match status" value="1"/>
</dbReference>
<dbReference type="SUPFAM" id="SSF51445">
    <property type="entry name" value="(Trans)glycosidases"/>
    <property type="match status" value="1"/>
</dbReference>
<keyword evidence="4" id="KW-0378">Hydrolase</keyword>
<evidence type="ECO:0000256" key="1">
    <source>
        <dbReference type="ARBA" id="ARBA00001231"/>
    </source>
</evidence>
<dbReference type="Pfam" id="PF00933">
    <property type="entry name" value="Glyco_hydro_3"/>
    <property type="match status" value="1"/>
</dbReference>
<evidence type="ECO:0000313" key="7">
    <source>
        <dbReference type="EMBL" id="MBM3273724.1"/>
    </source>
</evidence>
<feature type="domain" description="Glycoside hydrolase family 3 N-terminal" evidence="6">
    <location>
        <begin position="54"/>
        <end position="315"/>
    </location>
</feature>
<dbReference type="EC" id="3.2.1.52" evidence="3"/>
<evidence type="ECO:0000256" key="4">
    <source>
        <dbReference type="ARBA" id="ARBA00022801"/>
    </source>
</evidence>
<dbReference type="Gene3D" id="3.20.20.300">
    <property type="entry name" value="Glycoside hydrolase, family 3, N-terminal domain"/>
    <property type="match status" value="1"/>
</dbReference>
<dbReference type="InterPro" id="IPR017853">
    <property type="entry name" value="GH"/>
</dbReference>
<dbReference type="GO" id="GO:0004563">
    <property type="term" value="F:beta-N-acetylhexosaminidase activity"/>
    <property type="evidence" value="ECO:0007669"/>
    <property type="project" value="UniProtKB-EC"/>
</dbReference>
<evidence type="ECO:0000256" key="5">
    <source>
        <dbReference type="ARBA" id="ARBA00023295"/>
    </source>
</evidence>
<keyword evidence="5" id="KW-0326">Glycosidase</keyword>
<dbReference type="PROSITE" id="PS00775">
    <property type="entry name" value="GLYCOSYL_HYDROL_F3"/>
    <property type="match status" value="1"/>
</dbReference>
<reference evidence="7 8" key="1">
    <citation type="submission" date="2019-03" db="EMBL/GenBank/DDBJ databases">
        <title>Lake Tanganyika Metagenome-Assembled Genomes (MAGs).</title>
        <authorList>
            <person name="Tran P."/>
        </authorList>
    </citation>
    <scope>NUCLEOTIDE SEQUENCE [LARGE SCALE GENOMIC DNA]</scope>
    <source>
        <strain evidence="7">K_DeepCast_65m_m2_236</strain>
    </source>
</reference>
<evidence type="ECO:0000313" key="8">
    <source>
        <dbReference type="Proteomes" id="UP000703893"/>
    </source>
</evidence>
<protein>
    <recommendedName>
        <fullName evidence="3">beta-N-acetylhexosaminidase</fullName>
        <ecNumber evidence="3">3.2.1.52</ecNumber>
    </recommendedName>
</protein>
<dbReference type="PRINTS" id="PR00133">
    <property type="entry name" value="GLHYDRLASE3"/>
</dbReference>
<dbReference type="InterPro" id="IPR001764">
    <property type="entry name" value="Glyco_hydro_3_N"/>
</dbReference>
<dbReference type="InterPro" id="IPR050226">
    <property type="entry name" value="NagZ_Beta-hexosaminidase"/>
</dbReference>
<dbReference type="InterPro" id="IPR019800">
    <property type="entry name" value="Glyco_hydro_3_AS"/>
</dbReference>
<comment type="caution">
    <text evidence="7">The sequence shown here is derived from an EMBL/GenBank/DDBJ whole genome shotgun (WGS) entry which is preliminary data.</text>
</comment>
<dbReference type="Proteomes" id="UP000703893">
    <property type="component" value="Unassembled WGS sequence"/>
</dbReference>
<dbReference type="EMBL" id="VGJX01000035">
    <property type="protein sequence ID" value="MBM3273724.1"/>
    <property type="molecule type" value="Genomic_DNA"/>
</dbReference>
<dbReference type="Gene3D" id="3.40.50.1700">
    <property type="entry name" value="Glycoside hydrolase family 3 C-terminal domain"/>
    <property type="match status" value="1"/>
</dbReference>
<organism evidence="7 8">
    <name type="scientific">Candidatus Tanganyikabacteria bacterium</name>
    <dbReference type="NCBI Taxonomy" id="2961651"/>
    <lineage>
        <taxon>Bacteria</taxon>
        <taxon>Bacillati</taxon>
        <taxon>Candidatus Sericytochromatia</taxon>
        <taxon>Candidatus Tanganyikabacteria</taxon>
    </lineage>
</organism>
<dbReference type="AlphaFoldDB" id="A0A938BLY1"/>
<evidence type="ECO:0000259" key="6">
    <source>
        <dbReference type="Pfam" id="PF00933"/>
    </source>
</evidence>
<dbReference type="InterPro" id="IPR036962">
    <property type="entry name" value="Glyco_hydro_3_N_sf"/>
</dbReference>
<dbReference type="PANTHER" id="PTHR30480">
    <property type="entry name" value="BETA-HEXOSAMINIDASE-RELATED"/>
    <property type="match status" value="1"/>
</dbReference>
<dbReference type="GO" id="GO:0005975">
    <property type="term" value="P:carbohydrate metabolic process"/>
    <property type="evidence" value="ECO:0007669"/>
    <property type="project" value="InterPro"/>
</dbReference>
<accession>A0A938BLY1</accession>
<dbReference type="InterPro" id="IPR036881">
    <property type="entry name" value="Glyco_hydro_3_C_sf"/>
</dbReference>
<comment type="catalytic activity">
    <reaction evidence="1">
        <text>Hydrolysis of terminal non-reducing N-acetyl-D-hexosamine residues in N-acetyl-beta-D-hexosaminides.</text>
        <dbReference type="EC" id="3.2.1.52"/>
    </reaction>
</comment>
<evidence type="ECO:0000256" key="2">
    <source>
        <dbReference type="ARBA" id="ARBA00005336"/>
    </source>
</evidence>
<gene>
    <name evidence="7" type="ORF">FJZ00_01120</name>
</gene>